<accession>A0A8D8TCC0</accession>
<evidence type="ECO:0000313" key="1">
    <source>
        <dbReference type="EMBL" id="CAG6683407.1"/>
    </source>
</evidence>
<reference evidence="1" key="1">
    <citation type="submission" date="2021-05" db="EMBL/GenBank/DDBJ databases">
        <authorList>
            <person name="Alioto T."/>
            <person name="Alioto T."/>
            <person name="Gomez Garrido J."/>
        </authorList>
    </citation>
    <scope>NUCLEOTIDE SEQUENCE</scope>
</reference>
<dbReference type="EMBL" id="HBUF01262961">
    <property type="protein sequence ID" value="CAG6683407.1"/>
    <property type="molecule type" value="Transcribed_RNA"/>
</dbReference>
<organism evidence="1">
    <name type="scientific">Cacopsylla melanoneura</name>
    <dbReference type="NCBI Taxonomy" id="428564"/>
    <lineage>
        <taxon>Eukaryota</taxon>
        <taxon>Metazoa</taxon>
        <taxon>Ecdysozoa</taxon>
        <taxon>Arthropoda</taxon>
        <taxon>Hexapoda</taxon>
        <taxon>Insecta</taxon>
        <taxon>Pterygota</taxon>
        <taxon>Neoptera</taxon>
        <taxon>Paraneoptera</taxon>
        <taxon>Hemiptera</taxon>
        <taxon>Sternorrhyncha</taxon>
        <taxon>Psylloidea</taxon>
        <taxon>Psyllidae</taxon>
        <taxon>Psyllinae</taxon>
        <taxon>Cacopsylla</taxon>
    </lineage>
</organism>
<dbReference type="AlphaFoldDB" id="A0A8D8TCC0"/>
<protein>
    <submittedName>
        <fullName evidence="1">Uncharacterized protein</fullName>
    </submittedName>
</protein>
<name>A0A8D8TCC0_9HEMI</name>
<proteinExistence type="predicted"/>
<sequence>MESPCITVYKHNTTFSPALVEGCEFPFFFFFPLGKKIGKFVEKNAILRRGRNNSSGGRGANMTGIYENENQNSSPYLLLLFFFNRIWPARDHGNQYLHDIIISYFGYFVLFSVSSKFSSSLYVVELYNTFFLYL</sequence>